<proteinExistence type="predicted"/>
<dbReference type="EMBL" id="AJ279828">
    <property type="protein sequence ID" value="CAC19168.1"/>
    <property type="molecule type" value="Genomic_DNA"/>
</dbReference>
<sequence>MFRRRAFCNRCTAAIMSVMLRTYDIRPSYGRVQVLRNRIRCSNSYFLPSDRIASRVTRKNKTSRYVLTNLL</sequence>
<reference evidence="1" key="1">
    <citation type="journal article" date="2000" name="J. Gen. Virol.">
        <title>Phylogenetic position of the Diadromus pulchellus ascovirus DNA polymerase among viruses with large double-stranded DNA genomes.</title>
        <authorList>
            <person name="Stasiak K."/>
            <person name="Demattei M.V."/>
            <person name="Federici B.A."/>
            <person name="Bigot Y."/>
        </authorList>
    </citation>
    <scope>NUCLEOTIDE SEQUENCE</scope>
</reference>
<organism evidence="1">
    <name type="scientific">Spodoptera frugiperda ascovirus 1a</name>
    <name type="common">SfAV-1a</name>
    <dbReference type="NCBI Taxonomy" id="113370"/>
    <lineage>
        <taxon>Viruses</taxon>
        <taxon>Varidnaviria</taxon>
        <taxon>Bamfordvirae</taxon>
        <taxon>Nucleocytoviricota</taxon>
        <taxon>Megaviricetes</taxon>
        <taxon>Pimascovirales</taxon>
        <taxon>Pimascovirales incertae sedis</taxon>
        <taxon>Ascoviridae</taxon>
        <taxon>Ascovirus</taxon>
        <taxon>Ascovirus sfav1a</taxon>
    </lineage>
</organism>
<protein>
    <submittedName>
        <fullName evidence="1">Uncharacterized protein</fullName>
    </submittedName>
</protein>
<name>Q9DKM5_SFAVA</name>
<evidence type="ECO:0000313" key="1">
    <source>
        <dbReference type="EMBL" id="CAC19168.1"/>
    </source>
</evidence>
<organismHost>
    <name type="scientific">Spodoptera frugiperda</name>
    <name type="common">Fall armyworm</name>
    <dbReference type="NCBI Taxonomy" id="7108"/>
</organismHost>
<accession>Q9DKM5</accession>